<keyword evidence="3" id="KW-1185">Reference proteome</keyword>
<keyword evidence="1" id="KW-1133">Transmembrane helix</keyword>
<comment type="caution">
    <text evidence="2">The sequence shown here is derived from an EMBL/GenBank/DDBJ whole genome shotgun (WGS) entry which is preliminary data.</text>
</comment>
<keyword evidence="1" id="KW-0812">Transmembrane</keyword>
<dbReference type="EMBL" id="MU251253">
    <property type="protein sequence ID" value="KAG9254798.1"/>
    <property type="molecule type" value="Genomic_DNA"/>
</dbReference>
<gene>
    <name evidence="2" type="ORF">F5Z01DRAFT_636264</name>
</gene>
<proteinExistence type="predicted"/>
<feature type="transmembrane region" description="Helical" evidence="1">
    <location>
        <begin position="131"/>
        <end position="147"/>
    </location>
</feature>
<feature type="transmembrane region" description="Helical" evidence="1">
    <location>
        <begin position="20"/>
        <end position="43"/>
    </location>
</feature>
<feature type="transmembrane region" description="Helical" evidence="1">
    <location>
        <begin position="63"/>
        <end position="85"/>
    </location>
</feature>
<sequence length="215" mass="24162">MASEITNSTSPEYLFSAQNAACSVVLCSISQICLALWTISPLLAYPSLPHFDRMSGNKEFDPASLLVGVSKVKLLFHFFIALFSVSDVVSGAAVAPIPIITWPLYLSIFTLAAKCPALHFSPDNPLRPSDFHFVGHWACYSLLYVLFRAFDTIIDRKPSYAFVLAALIVFSISEWLTKHVTKHTHAYITRKISYPGWLWAGVSYWPLLFFLDRSY</sequence>
<feature type="transmembrane region" description="Helical" evidence="1">
    <location>
        <begin position="192"/>
        <end position="211"/>
    </location>
</feature>
<dbReference type="RefSeq" id="XP_046118722.1">
    <property type="nucleotide sequence ID" value="XM_046262201.1"/>
</dbReference>
<accession>A0A9P7ZME2</accession>
<dbReference type="AlphaFoldDB" id="A0A9P7ZME2"/>
<reference evidence="2" key="1">
    <citation type="journal article" date="2021" name="IMA Fungus">
        <title>Genomic characterization of three marine fungi, including Emericellopsis atlantica sp. nov. with signatures of a generalist lifestyle and marine biomass degradation.</title>
        <authorList>
            <person name="Hagestad O.C."/>
            <person name="Hou L."/>
            <person name="Andersen J.H."/>
            <person name="Hansen E.H."/>
            <person name="Altermark B."/>
            <person name="Li C."/>
            <person name="Kuhnert E."/>
            <person name="Cox R.J."/>
            <person name="Crous P.W."/>
            <person name="Spatafora J.W."/>
            <person name="Lail K."/>
            <person name="Amirebrahimi M."/>
            <person name="Lipzen A."/>
            <person name="Pangilinan J."/>
            <person name="Andreopoulos W."/>
            <person name="Hayes R.D."/>
            <person name="Ng V."/>
            <person name="Grigoriev I.V."/>
            <person name="Jackson S.A."/>
            <person name="Sutton T.D.S."/>
            <person name="Dobson A.D.W."/>
            <person name="Rama T."/>
        </authorList>
    </citation>
    <scope>NUCLEOTIDE SEQUENCE</scope>
    <source>
        <strain evidence="2">TS7</strain>
    </source>
</reference>
<keyword evidence="1" id="KW-0472">Membrane</keyword>
<evidence type="ECO:0000256" key="1">
    <source>
        <dbReference type="SAM" id="Phobius"/>
    </source>
</evidence>
<evidence type="ECO:0000313" key="2">
    <source>
        <dbReference type="EMBL" id="KAG9254798.1"/>
    </source>
</evidence>
<feature type="transmembrane region" description="Helical" evidence="1">
    <location>
        <begin position="92"/>
        <end position="111"/>
    </location>
</feature>
<organism evidence="2 3">
    <name type="scientific">Emericellopsis atlantica</name>
    <dbReference type="NCBI Taxonomy" id="2614577"/>
    <lineage>
        <taxon>Eukaryota</taxon>
        <taxon>Fungi</taxon>
        <taxon>Dikarya</taxon>
        <taxon>Ascomycota</taxon>
        <taxon>Pezizomycotina</taxon>
        <taxon>Sordariomycetes</taxon>
        <taxon>Hypocreomycetidae</taxon>
        <taxon>Hypocreales</taxon>
        <taxon>Bionectriaceae</taxon>
        <taxon>Emericellopsis</taxon>
    </lineage>
</organism>
<feature type="transmembrane region" description="Helical" evidence="1">
    <location>
        <begin position="159"/>
        <end position="177"/>
    </location>
</feature>
<dbReference type="Proteomes" id="UP000887229">
    <property type="component" value="Unassembled WGS sequence"/>
</dbReference>
<name>A0A9P7ZME2_9HYPO</name>
<dbReference type="GeneID" id="70293104"/>
<protein>
    <submittedName>
        <fullName evidence="2">Uncharacterized protein</fullName>
    </submittedName>
</protein>
<evidence type="ECO:0000313" key="3">
    <source>
        <dbReference type="Proteomes" id="UP000887229"/>
    </source>
</evidence>
<dbReference type="OrthoDB" id="10418301at2759"/>